<dbReference type="Proteomes" id="UP000095464">
    <property type="component" value="Unassembled WGS sequence"/>
</dbReference>
<proteinExistence type="predicted"/>
<dbReference type="EMBL" id="LNPX01000078">
    <property type="protein sequence ID" value="OEK50836.1"/>
    <property type="molecule type" value="Genomic_DNA"/>
</dbReference>
<evidence type="ECO:0000313" key="1">
    <source>
        <dbReference type="EMBL" id="MDG0846519.1"/>
    </source>
</evidence>
<dbReference type="Proteomes" id="UP001152422">
    <property type="component" value="Unassembled WGS sequence"/>
</dbReference>
<dbReference type="GeneID" id="69846475"/>
<organism evidence="1 4">
    <name type="scientific">Staphylococcus equorum</name>
    <dbReference type="NCBI Taxonomy" id="246432"/>
    <lineage>
        <taxon>Bacteria</taxon>
        <taxon>Bacillati</taxon>
        <taxon>Bacillota</taxon>
        <taxon>Bacilli</taxon>
        <taxon>Bacillales</taxon>
        <taxon>Staphylococcaceae</taxon>
        <taxon>Staphylococcus</taxon>
    </lineage>
</organism>
<comment type="caution">
    <text evidence="1">The sequence shown here is derived from an EMBL/GenBank/DDBJ whole genome shotgun (WGS) entry which is preliminary data.</text>
</comment>
<sequence>MSDVYVFIIECSDGNVYREYVENIWKIDKALALKRFEKGIHRYNYFYLKDCDSYVNVAKITSIKIDDAHNT</sequence>
<reference evidence="2" key="2">
    <citation type="submission" date="2015-11" db="EMBL/GenBank/DDBJ databases">
        <authorList>
            <person name="Wolfe B.E."/>
        </authorList>
    </citation>
    <scope>NUCLEOTIDE SEQUENCE</scope>
    <source>
        <strain evidence="2">738_7</strain>
    </source>
</reference>
<keyword evidence="4" id="KW-1185">Reference proteome</keyword>
<evidence type="ECO:0000313" key="2">
    <source>
        <dbReference type="EMBL" id="OEK50836.1"/>
    </source>
</evidence>
<evidence type="ECO:0000313" key="4">
    <source>
        <dbReference type="Proteomes" id="UP001152422"/>
    </source>
</evidence>
<dbReference type="EMBL" id="JAMBQA010000004">
    <property type="protein sequence ID" value="MDG0846519.1"/>
    <property type="molecule type" value="Genomic_DNA"/>
</dbReference>
<accession>A0A1E5TF29</accession>
<dbReference type="AlphaFoldDB" id="A0A1E5TF29"/>
<reference evidence="1" key="3">
    <citation type="submission" date="2022-05" db="EMBL/GenBank/DDBJ databases">
        <title>Comparative genomics of Staphylococcus equorum isolates.</title>
        <authorList>
            <person name="Luelf R.H."/>
        </authorList>
    </citation>
    <scope>NUCLEOTIDE SEQUENCE</scope>
    <source>
        <strain evidence="1">TMW 2.2497</strain>
    </source>
</reference>
<name>A0A1E5TF29_9STAP</name>
<protein>
    <submittedName>
        <fullName evidence="1">Uncharacterized protein</fullName>
    </submittedName>
</protein>
<dbReference type="KEGG" id="seqo:SE1039_06260"/>
<reference evidence="3" key="1">
    <citation type="submission" date="2015-11" db="EMBL/GenBank/DDBJ databases">
        <title>Genomic diversity of Staphylococcus saprophyticus strains from urinary tract infections, animal surfaces, and fermented foods.</title>
        <authorList>
            <person name="Wolfe B.E."/>
        </authorList>
    </citation>
    <scope>NUCLEOTIDE SEQUENCE [LARGE SCALE GENOMIC DNA]</scope>
    <source>
        <strain evidence="3">738_7</strain>
    </source>
</reference>
<evidence type="ECO:0000313" key="3">
    <source>
        <dbReference type="Proteomes" id="UP000095464"/>
    </source>
</evidence>
<gene>
    <name evidence="2" type="ORF">ASS94_14860</name>
    <name evidence="1" type="ORF">M4L89_09820</name>
</gene>
<dbReference type="RefSeq" id="WP_002508230.1">
    <property type="nucleotide sequence ID" value="NZ_CP013114.1"/>
</dbReference>